<dbReference type="AlphaFoldDB" id="X6LIC6"/>
<feature type="coiled-coil region" evidence="1">
    <location>
        <begin position="14"/>
        <end position="211"/>
    </location>
</feature>
<protein>
    <submittedName>
        <fullName evidence="2">Surface protein</fullName>
    </submittedName>
</protein>
<evidence type="ECO:0000256" key="1">
    <source>
        <dbReference type="SAM" id="Coils"/>
    </source>
</evidence>
<evidence type="ECO:0000313" key="2">
    <source>
        <dbReference type="EMBL" id="ETO00867.1"/>
    </source>
</evidence>
<evidence type="ECO:0000313" key="3">
    <source>
        <dbReference type="Proteomes" id="UP000023152"/>
    </source>
</evidence>
<comment type="caution">
    <text evidence="2">The sequence shown here is derived from an EMBL/GenBank/DDBJ whole genome shotgun (WGS) entry which is preliminary data.</text>
</comment>
<proteinExistence type="predicted"/>
<dbReference type="Proteomes" id="UP000023152">
    <property type="component" value="Unassembled WGS sequence"/>
</dbReference>
<gene>
    <name evidence="2" type="ORF">RFI_36573</name>
</gene>
<dbReference type="EMBL" id="ASPP01039834">
    <property type="protein sequence ID" value="ETO00867.1"/>
    <property type="molecule type" value="Genomic_DNA"/>
</dbReference>
<name>X6LIC6_RETFI</name>
<keyword evidence="3" id="KW-1185">Reference proteome</keyword>
<reference evidence="2 3" key="1">
    <citation type="journal article" date="2013" name="Curr. Biol.">
        <title>The Genome of the Foraminiferan Reticulomyxa filosa.</title>
        <authorList>
            <person name="Glockner G."/>
            <person name="Hulsmann N."/>
            <person name="Schleicher M."/>
            <person name="Noegel A.A."/>
            <person name="Eichinger L."/>
            <person name="Gallinger C."/>
            <person name="Pawlowski J."/>
            <person name="Sierra R."/>
            <person name="Euteneuer U."/>
            <person name="Pillet L."/>
            <person name="Moustafa A."/>
            <person name="Platzer M."/>
            <person name="Groth M."/>
            <person name="Szafranski K."/>
            <person name="Schliwa M."/>
        </authorList>
    </citation>
    <scope>NUCLEOTIDE SEQUENCE [LARGE SCALE GENOMIC DNA]</scope>
</reference>
<sequence length="242" mass="28276">MYIFITFYDNVLERQQLQEQTDKLNDKVEKLETALAGLSKAKDDEITDKNQLIAQLQSAYDTTEAELQLKNSELKNLKYDLEQKTPMDDEGKLSDDFSKKLALVLQEKEDEIEKLKMDHNARLEERLNDALTAFSKELEEEKKKKQDEIDALVNDLSAALQENAELKKNLNDKTADKEKNKETEDTLRKRLNDALDRLHDTEKKLRAQEKDLAGKDILQNVDLMKEILVCVQKKKKKFFFFF</sequence>
<keyword evidence="1" id="KW-0175">Coiled coil</keyword>
<organism evidence="2 3">
    <name type="scientific">Reticulomyxa filosa</name>
    <dbReference type="NCBI Taxonomy" id="46433"/>
    <lineage>
        <taxon>Eukaryota</taxon>
        <taxon>Sar</taxon>
        <taxon>Rhizaria</taxon>
        <taxon>Retaria</taxon>
        <taxon>Foraminifera</taxon>
        <taxon>Monothalamids</taxon>
        <taxon>Reticulomyxidae</taxon>
        <taxon>Reticulomyxa</taxon>
    </lineage>
</organism>
<accession>X6LIC6</accession>